<evidence type="ECO:0000256" key="1">
    <source>
        <dbReference type="SAM" id="SignalP"/>
    </source>
</evidence>
<comment type="caution">
    <text evidence="3">The sequence shown here is derived from an EMBL/GenBank/DDBJ whole genome shotgun (WGS) entry which is preliminary data.</text>
</comment>
<dbReference type="EMBL" id="CAJPDR010000095">
    <property type="protein sequence ID" value="CAF9916993.1"/>
    <property type="molecule type" value="Genomic_DNA"/>
</dbReference>
<keyword evidence="1" id="KW-0732">Signal</keyword>
<accession>A0A8H3F7H1</accession>
<feature type="signal peptide" evidence="1">
    <location>
        <begin position="1"/>
        <end position="20"/>
    </location>
</feature>
<evidence type="ECO:0000313" key="4">
    <source>
        <dbReference type="Proteomes" id="UP000664203"/>
    </source>
</evidence>
<feature type="domain" description="Carboxylesterase type B" evidence="2">
    <location>
        <begin position="55"/>
        <end position="453"/>
    </location>
</feature>
<dbReference type="PANTHER" id="PTHR11559">
    <property type="entry name" value="CARBOXYLESTERASE"/>
    <property type="match status" value="1"/>
</dbReference>
<dbReference type="InterPro" id="IPR002018">
    <property type="entry name" value="CarbesteraseB"/>
</dbReference>
<dbReference type="AlphaFoldDB" id="A0A8H3F7H1"/>
<gene>
    <name evidence="3" type="ORF">ALECFALPRED_010947</name>
</gene>
<name>A0A8H3F7H1_9LECA</name>
<dbReference type="InterPro" id="IPR029058">
    <property type="entry name" value="AB_hydrolase_fold"/>
</dbReference>
<dbReference type="Proteomes" id="UP000664203">
    <property type="component" value="Unassembled WGS sequence"/>
</dbReference>
<protein>
    <recommendedName>
        <fullName evidence="2">Carboxylesterase type B domain-containing protein</fullName>
    </recommendedName>
</protein>
<dbReference type="OrthoDB" id="408631at2759"/>
<dbReference type="Gene3D" id="3.40.50.1820">
    <property type="entry name" value="alpha/beta hydrolase"/>
    <property type="match status" value="1"/>
</dbReference>
<dbReference type="SUPFAM" id="SSF53474">
    <property type="entry name" value="alpha/beta-Hydrolases"/>
    <property type="match status" value="1"/>
</dbReference>
<evidence type="ECO:0000313" key="3">
    <source>
        <dbReference type="EMBL" id="CAF9916993.1"/>
    </source>
</evidence>
<reference evidence="3" key="1">
    <citation type="submission" date="2021-03" db="EMBL/GenBank/DDBJ databases">
        <authorList>
            <person name="Tagirdzhanova G."/>
        </authorList>
    </citation>
    <scope>NUCLEOTIDE SEQUENCE</scope>
</reference>
<evidence type="ECO:0000259" key="2">
    <source>
        <dbReference type="Pfam" id="PF00135"/>
    </source>
</evidence>
<sequence>MKQTSAVAFSLAAVCALCLAAPAKLGLSFDKRADSLPTLKLPYATYQAANYDPDGDIYTFKNIRFAAPPVGDLRWAKPAPPETETEIQDGSYGPICIQAPVKGLPLTGPGASSPVGQAANQLLGGIPVPSFTNASEDIYVPAAAVENPSSKLPVVSWFYGGAYYFGGKDQFGDILPFYDGTGVLQESGGNIIFVASNYRLGAYGWLAGTTMESDGLPNTGLYDQRAALQWIQSYISLVGGDPTQVSAWGESAGAGSILHQLVSFGGTQDPLFSKAVMQSPAFQLLFDRKGGLEQAFQNFTTLAGCAGQGVACLRAASAETLQSANTKLIEQAPEGTEVVGPAADGSLIRQLAVLEYASGNFYKGIDSLIFSHVSDEAFIFVPLDFTTDAQFSAFVSEIFPPYAQSAGVNAVIEARYPPVMSAASNYTTEFDRTKAAIGDSTFHCNIRYLTDAYDGINYNLQYSVTPGFHATDLLPTFYDLNIDLTTLGNDTSYPLIPGFGSFAQTYQSYLVSHARSGDPNIYAKVLNVPPAITWPKAGSSSANELTDVLNAGDSGFSLISDNETTQLACGFWREVAAAVTNLGGK</sequence>
<dbReference type="Pfam" id="PF00135">
    <property type="entry name" value="COesterase"/>
    <property type="match status" value="1"/>
</dbReference>
<proteinExistence type="predicted"/>
<feature type="chain" id="PRO_5034586572" description="Carboxylesterase type B domain-containing protein" evidence="1">
    <location>
        <begin position="21"/>
        <end position="585"/>
    </location>
</feature>
<organism evidence="3 4">
    <name type="scientific">Alectoria fallacina</name>
    <dbReference type="NCBI Taxonomy" id="1903189"/>
    <lineage>
        <taxon>Eukaryota</taxon>
        <taxon>Fungi</taxon>
        <taxon>Dikarya</taxon>
        <taxon>Ascomycota</taxon>
        <taxon>Pezizomycotina</taxon>
        <taxon>Lecanoromycetes</taxon>
        <taxon>OSLEUM clade</taxon>
        <taxon>Lecanoromycetidae</taxon>
        <taxon>Lecanorales</taxon>
        <taxon>Lecanorineae</taxon>
        <taxon>Parmeliaceae</taxon>
        <taxon>Alectoria</taxon>
    </lineage>
</organism>
<dbReference type="InterPro" id="IPR050309">
    <property type="entry name" value="Type-B_Carboxylest/Lipase"/>
</dbReference>
<keyword evidence="4" id="KW-1185">Reference proteome</keyword>